<organism evidence="7 8">
    <name type="scientific">Pygocentrus nattereri</name>
    <name type="common">Red-bellied piranha</name>
    <dbReference type="NCBI Taxonomy" id="42514"/>
    <lineage>
        <taxon>Eukaryota</taxon>
        <taxon>Metazoa</taxon>
        <taxon>Chordata</taxon>
        <taxon>Craniata</taxon>
        <taxon>Vertebrata</taxon>
        <taxon>Euteleostomi</taxon>
        <taxon>Actinopterygii</taxon>
        <taxon>Neopterygii</taxon>
        <taxon>Teleostei</taxon>
        <taxon>Ostariophysi</taxon>
        <taxon>Characiformes</taxon>
        <taxon>Characoidei</taxon>
        <taxon>Pygocentrus</taxon>
    </lineage>
</organism>
<dbReference type="PROSITE" id="PS50262">
    <property type="entry name" value="G_PROTEIN_RECEP_F1_2"/>
    <property type="match status" value="1"/>
</dbReference>
<dbReference type="InterPro" id="IPR052921">
    <property type="entry name" value="GPCR1_Superfamily_Member"/>
</dbReference>
<dbReference type="InterPro" id="IPR000276">
    <property type="entry name" value="GPCR_Rhodpsn"/>
</dbReference>
<dbReference type="PANTHER" id="PTHR26451">
    <property type="entry name" value="G_PROTEIN_RECEP_F1_2 DOMAIN-CONTAINING PROTEIN"/>
    <property type="match status" value="1"/>
</dbReference>
<reference evidence="7 8" key="1">
    <citation type="submission" date="2020-10" db="EMBL/GenBank/DDBJ databases">
        <title>Pygocentrus nattereri (red-bellied piranha) genome, fPygNat1, primary haplotype.</title>
        <authorList>
            <person name="Myers G."/>
            <person name="Meyer A."/>
            <person name="Karagic N."/>
            <person name="Pippel M."/>
            <person name="Winkler S."/>
            <person name="Tracey A."/>
            <person name="Wood J."/>
            <person name="Formenti G."/>
            <person name="Howe K."/>
            <person name="Fedrigo O."/>
            <person name="Jarvis E.D."/>
        </authorList>
    </citation>
    <scope>NUCLEOTIDE SEQUENCE [LARGE SCALE GENOMIC DNA]</scope>
</reference>
<reference evidence="7" key="2">
    <citation type="submission" date="2025-08" db="UniProtKB">
        <authorList>
            <consortium name="Ensembl"/>
        </authorList>
    </citation>
    <scope>IDENTIFICATION</scope>
</reference>
<evidence type="ECO:0000256" key="4">
    <source>
        <dbReference type="ARBA" id="ARBA00023136"/>
    </source>
</evidence>
<dbReference type="GO" id="GO:0004930">
    <property type="term" value="F:G protein-coupled receptor activity"/>
    <property type="evidence" value="ECO:0007669"/>
    <property type="project" value="InterPro"/>
</dbReference>
<feature type="transmembrane region" description="Helical" evidence="5">
    <location>
        <begin position="227"/>
        <end position="243"/>
    </location>
</feature>
<feature type="transmembrane region" description="Helical" evidence="5">
    <location>
        <begin position="135"/>
        <end position="159"/>
    </location>
</feature>
<dbReference type="Proteomes" id="UP001501920">
    <property type="component" value="Chromosome 26"/>
</dbReference>
<accession>A0A3B4CQG5</accession>
<evidence type="ECO:0000256" key="1">
    <source>
        <dbReference type="ARBA" id="ARBA00004370"/>
    </source>
</evidence>
<keyword evidence="4 5" id="KW-0472">Membrane</keyword>
<feature type="transmembrane region" description="Helical" evidence="5">
    <location>
        <begin position="263"/>
        <end position="283"/>
    </location>
</feature>
<feature type="transmembrane region" description="Helical" evidence="5">
    <location>
        <begin position="24"/>
        <end position="45"/>
    </location>
</feature>
<evidence type="ECO:0000313" key="8">
    <source>
        <dbReference type="Proteomes" id="UP001501920"/>
    </source>
</evidence>
<dbReference type="Gene3D" id="1.20.1070.10">
    <property type="entry name" value="Rhodopsin 7-helix transmembrane proteins"/>
    <property type="match status" value="1"/>
</dbReference>
<reference evidence="7" key="3">
    <citation type="submission" date="2025-09" db="UniProtKB">
        <authorList>
            <consortium name="Ensembl"/>
        </authorList>
    </citation>
    <scope>IDENTIFICATION</scope>
</reference>
<evidence type="ECO:0000256" key="2">
    <source>
        <dbReference type="ARBA" id="ARBA00022692"/>
    </source>
</evidence>
<dbReference type="OMA" id="CMCWVFM"/>
<sequence length="312" mass="36278">MMNFSTNSNFTQSKVKDFIVTKNVIIVALYFSINYINGTLVHTFFKHEIFNGNPRYILFIHMVVNDMIQLTISVLLNLIAYIFSTINVSLCCFLLMIALFTTLNTPLNLAGMAVERYIAICNPLRHMQICTVRRTYILIGLIWVLGAFTILPDLFVILATEPLSFFHSTTYCSRESVFRHPSMVEKRNISHLVYLSFVWLTLFYTYFRIMFAAKATGADARKARNTILLHGLQLLLCMFTFIGPQIESVLISLFPMFFSEIKFTIYIFVHILPRFLSPIVYGLRDQMFCAYLKKHLLCIRMKERNQRKTRAS</sequence>
<feature type="domain" description="G-protein coupled receptors family 1 profile" evidence="6">
    <location>
        <begin position="36"/>
        <end position="281"/>
    </location>
</feature>
<keyword evidence="8" id="KW-1185">Reference proteome</keyword>
<dbReference type="FunFam" id="1.20.1070.10:FF:000096">
    <property type="entry name" value="Odorant receptor 131-2"/>
    <property type="match status" value="1"/>
</dbReference>
<keyword evidence="2 5" id="KW-0812">Transmembrane</keyword>
<dbReference type="AlphaFoldDB" id="A0A3B4CQG5"/>
<protein>
    <recommendedName>
        <fullName evidence="6">G-protein coupled receptors family 1 profile domain-containing protein</fullName>
    </recommendedName>
</protein>
<dbReference type="SUPFAM" id="SSF81321">
    <property type="entry name" value="Family A G protein-coupled receptor-like"/>
    <property type="match status" value="1"/>
</dbReference>
<feature type="transmembrane region" description="Helical" evidence="5">
    <location>
        <begin position="86"/>
        <end position="114"/>
    </location>
</feature>
<dbReference type="Ensembl" id="ENSPNAT00000021258.2">
    <property type="protein sequence ID" value="ENSPNAP00000013603.2"/>
    <property type="gene ID" value="ENSPNAG00000019516.2"/>
</dbReference>
<evidence type="ECO:0000313" key="7">
    <source>
        <dbReference type="Ensembl" id="ENSPNAP00000013603.2"/>
    </source>
</evidence>
<feature type="transmembrane region" description="Helical" evidence="5">
    <location>
        <begin position="189"/>
        <end position="207"/>
    </location>
</feature>
<dbReference type="CDD" id="cd00637">
    <property type="entry name" value="7tm_classA_rhodopsin-like"/>
    <property type="match status" value="1"/>
</dbReference>
<comment type="subcellular location">
    <subcellularLocation>
        <location evidence="1">Membrane</location>
    </subcellularLocation>
</comment>
<dbReference type="GO" id="GO:0005549">
    <property type="term" value="F:odorant binding"/>
    <property type="evidence" value="ECO:0007669"/>
    <property type="project" value="TreeGrafter"/>
</dbReference>
<dbReference type="InterPro" id="IPR017452">
    <property type="entry name" value="GPCR_Rhodpsn_7TM"/>
</dbReference>
<keyword evidence="3 5" id="KW-1133">Transmembrane helix</keyword>
<dbReference type="PANTHER" id="PTHR26451:SF998">
    <property type="entry name" value="ODORANT RECEPTOR-RELATED"/>
    <property type="match status" value="1"/>
</dbReference>
<proteinExistence type="predicted"/>
<dbReference type="GO" id="GO:0004984">
    <property type="term" value="F:olfactory receptor activity"/>
    <property type="evidence" value="ECO:0007669"/>
    <property type="project" value="TreeGrafter"/>
</dbReference>
<dbReference type="GO" id="GO:0016020">
    <property type="term" value="C:membrane"/>
    <property type="evidence" value="ECO:0007669"/>
    <property type="project" value="UniProtKB-SubCell"/>
</dbReference>
<evidence type="ECO:0000256" key="3">
    <source>
        <dbReference type="ARBA" id="ARBA00022989"/>
    </source>
</evidence>
<dbReference type="Pfam" id="PF00001">
    <property type="entry name" value="7tm_1"/>
    <property type="match status" value="1"/>
</dbReference>
<dbReference type="GeneTree" id="ENSGT00940000161337"/>
<evidence type="ECO:0000259" key="6">
    <source>
        <dbReference type="PROSITE" id="PS50262"/>
    </source>
</evidence>
<name>A0A3B4CQG5_PYGNA</name>
<evidence type="ECO:0000256" key="5">
    <source>
        <dbReference type="SAM" id="Phobius"/>
    </source>
</evidence>